<dbReference type="AlphaFoldDB" id="A0A7X8XU71"/>
<accession>A0A7X8XU71</accession>
<dbReference type="EMBL" id="JABAIL010000001">
    <property type="protein sequence ID" value="NLR90107.1"/>
    <property type="molecule type" value="Genomic_DNA"/>
</dbReference>
<evidence type="ECO:0000313" key="3">
    <source>
        <dbReference type="Proteomes" id="UP000585050"/>
    </source>
</evidence>
<dbReference type="InterPro" id="IPR036513">
    <property type="entry name" value="STAS_dom_sf"/>
</dbReference>
<dbReference type="CDD" id="cd07043">
    <property type="entry name" value="STAS_anti-anti-sigma_factors"/>
    <property type="match status" value="1"/>
</dbReference>
<sequence length="118" mass="13269">MEYSFFIYDGVVGVKLVGDFLGHPEEKNLIRDAKNFTKSGLRDFVIDAAQVNHMNSGGLSMLVRLYTDVSQHKGRMLLVASPEQLSKLLKITKLDKVFTKAERRGEAIQNLRLSKKSA</sequence>
<comment type="caution">
    <text evidence="2">The sequence shown here is derived from an EMBL/GenBank/DDBJ whole genome shotgun (WGS) entry which is preliminary data.</text>
</comment>
<dbReference type="PANTHER" id="PTHR33495">
    <property type="entry name" value="ANTI-SIGMA FACTOR ANTAGONIST TM_1081-RELATED-RELATED"/>
    <property type="match status" value="1"/>
</dbReference>
<keyword evidence="3" id="KW-1185">Reference proteome</keyword>
<dbReference type="RefSeq" id="WP_168880784.1">
    <property type="nucleotide sequence ID" value="NZ_JABAIL010000001.1"/>
</dbReference>
<name>A0A7X8XU71_9BACT</name>
<dbReference type="GO" id="GO:0043856">
    <property type="term" value="F:anti-sigma factor antagonist activity"/>
    <property type="evidence" value="ECO:0007669"/>
    <property type="project" value="TreeGrafter"/>
</dbReference>
<gene>
    <name evidence="2" type="ORF">HGP29_02770</name>
</gene>
<dbReference type="Proteomes" id="UP000585050">
    <property type="component" value="Unassembled WGS sequence"/>
</dbReference>
<dbReference type="Gene3D" id="3.30.750.24">
    <property type="entry name" value="STAS domain"/>
    <property type="match status" value="1"/>
</dbReference>
<evidence type="ECO:0000259" key="1">
    <source>
        <dbReference type="PROSITE" id="PS50801"/>
    </source>
</evidence>
<feature type="domain" description="STAS" evidence="1">
    <location>
        <begin position="1"/>
        <end position="111"/>
    </location>
</feature>
<dbReference type="Pfam" id="PF01740">
    <property type="entry name" value="STAS"/>
    <property type="match status" value="1"/>
</dbReference>
<evidence type="ECO:0000313" key="2">
    <source>
        <dbReference type="EMBL" id="NLR90107.1"/>
    </source>
</evidence>
<protein>
    <submittedName>
        <fullName evidence="2">STAS domain-containing protein</fullName>
    </submittedName>
</protein>
<dbReference type="PROSITE" id="PS50801">
    <property type="entry name" value="STAS"/>
    <property type="match status" value="1"/>
</dbReference>
<proteinExistence type="predicted"/>
<organism evidence="2 3">
    <name type="scientific">Flammeovirga agarivorans</name>
    <dbReference type="NCBI Taxonomy" id="2726742"/>
    <lineage>
        <taxon>Bacteria</taxon>
        <taxon>Pseudomonadati</taxon>
        <taxon>Bacteroidota</taxon>
        <taxon>Cytophagia</taxon>
        <taxon>Cytophagales</taxon>
        <taxon>Flammeovirgaceae</taxon>
        <taxon>Flammeovirga</taxon>
    </lineage>
</organism>
<dbReference type="InterPro" id="IPR002645">
    <property type="entry name" value="STAS_dom"/>
</dbReference>
<dbReference type="SUPFAM" id="SSF52091">
    <property type="entry name" value="SpoIIaa-like"/>
    <property type="match status" value="1"/>
</dbReference>
<reference evidence="2 3" key="1">
    <citation type="submission" date="2020-04" db="EMBL/GenBank/DDBJ databases">
        <title>Flammeovirga sp. SR4, a novel species isolated from seawater.</title>
        <authorList>
            <person name="Wang X."/>
        </authorList>
    </citation>
    <scope>NUCLEOTIDE SEQUENCE [LARGE SCALE GENOMIC DNA]</scope>
    <source>
        <strain evidence="2 3">SR4</strain>
    </source>
</reference>